<dbReference type="EMBL" id="OBEA01000004">
    <property type="protein sequence ID" value="SNY53286.1"/>
    <property type="molecule type" value="Genomic_DNA"/>
</dbReference>
<dbReference type="InterPro" id="IPR036653">
    <property type="entry name" value="CinA-like_C"/>
</dbReference>
<dbReference type="Proteomes" id="UP000231655">
    <property type="component" value="Unassembled WGS sequence"/>
</dbReference>
<gene>
    <name evidence="2" type="ORF">CVM39_18370</name>
    <name evidence="3" type="ORF">SAMN06297129_2544</name>
</gene>
<accession>A0A285J1P3</accession>
<dbReference type="Proteomes" id="UP000231702">
    <property type="component" value="Unassembled WGS sequence"/>
</dbReference>
<organism evidence="3 4">
    <name type="scientific">Pseudooceanicola antarcticus</name>
    <dbReference type="NCBI Taxonomy" id="1247613"/>
    <lineage>
        <taxon>Bacteria</taxon>
        <taxon>Pseudomonadati</taxon>
        <taxon>Pseudomonadota</taxon>
        <taxon>Alphaproteobacteria</taxon>
        <taxon>Rhodobacterales</taxon>
        <taxon>Paracoccaceae</taxon>
        <taxon>Pseudooceanicola</taxon>
    </lineage>
</organism>
<keyword evidence="5" id="KW-1185">Reference proteome</keyword>
<dbReference type="NCBIfam" id="TIGR00199">
    <property type="entry name" value="PncC_domain"/>
    <property type="match status" value="1"/>
</dbReference>
<evidence type="ECO:0000313" key="4">
    <source>
        <dbReference type="Proteomes" id="UP000231655"/>
    </source>
</evidence>
<dbReference type="Gene3D" id="3.90.950.20">
    <property type="entry name" value="CinA-like"/>
    <property type="match status" value="1"/>
</dbReference>
<dbReference type="AlphaFoldDB" id="A0A285J1P3"/>
<evidence type="ECO:0000313" key="5">
    <source>
        <dbReference type="Proteomes" id="UP000231702"/>
    </source>
</evidence>
<proteinExistence type="predicted"/>
<dbReference type="Pfam" id="PF02464">
    <property type="entry name" value="CinA"/>
    <property type="match status" value="1"/>
</dbReference>
<feature type="domain" description="CinA C-terminal" evidence="1">
    <location>
        <begin position="3"/>
        <end position="154"/>
    </location>
</feature>
<protein>
    <submittedName>
        <fullName evidence="2">CinA family protein</fullName>
    </submittedName>
    <submittedName>
        <fullName evidence="3">Nicotinamide-nucleotide amidase</fullName>
    </submittedName>
</protein>
<reference evidence="3 4" key="1">
    <citation type="submission" date="2017-09" db="EMBL/GenBank/DDBJ databases">
        <authorList>
            <person name="Ehlers B."/>
            <person name="Leendertz F.H."/>
        </authorList>
    </citation>
    <scope>NUCLEOTIDE SEQUENCE [LARGE SCALE GENOMIC DNA]</scope>
    <source>
        <strain evidence="3 4">CGMCC 1.12662</strain>
    </source>
</reference>
<evidence type="ECO:0000259" key="1">
    <source>
        <dbReference type="Pfam" id="PF02464"/>
    </source>
</evidence>
<dbReference type="RefSeq" id="WP_097146265.1">
    <property type="nucleotide sequence ID" value="NZ_OBEA01000004.1"/>
</dbReference>
<reference evidence="2 5" key="2">
    <citation type="journal article" date="2018" name="Int. J. Syst. Evol. Microbiol.">
        <title>Pseudooceanicola lipolyticus sp. nov., a marine alphaproteobacterium, reclassification of Oceanicola flagellatus as Pseudooceanicola flagellatus comb. nov. and emended description of the genus Pseudooceanicola.</title>
        <authorList>
            <person name="Huang M.-M."/>
            <person name="Guo L.-L."/>
            <person name="Wu Y.-H."/>
            <person name="Lai Q.-L."/>
            <person name="Shao Z.-Z."/>
            <person name="Wang C.-S."/>
            <person name="Wu M."/>
            <person name="Xu X.-W."/>
        </authorList>
    </citation>
    <scope>NUCLEOTIDE SEQUENCE [LARGE SCALE GENOMIC DNA]</scope>
    <source>
        <strain evidence="2 5">Ar-45</strain>
    </source>
</reference>
<sequence>MSALAASVIRAARERGLSLGTAESCTGGLIAAALTDVPGSSSVVLGGVVSYAVAVKEALLEVPPEVIVEHGVVSEEVARAMARGARAGLRADLVVATTGVAGPGPSGDDPEGRVCFALTGAEGTLSVTVDFGALGRAEVRRRATDYALDMLLAALQP</sequence>
<dbReference type="EMBL" id="PGTD01000023">
    <property type="protein sequence ID" value="PJE25680.1"/>
    <property type="molecule type" value="Genomic_DNA"/>
</dbReference>
<evidence type="ECO:0000313" key="3">
    <source>
        <dbReference type="EMBL" id="SNY53286.1"/>
    </source>
</evidence>
<dbReference type="InterPro" id="IPR008136">
    <property type="entry name" value="CinA_C"/>
</dbReference>
<dbReference type="SUPFAM" id="SSF142433">
    <property type="entry name" value="CinA-like"/>
    <property type="match status" value="1"/>
</dbReference>
<evidence type="ECO:0000313" key="2">
    <source>
        <dbReference type="EMBL" id="PJE25680.1"/>
    </source>
</evidence>
<name>A0A285J1P3_9RHOB</name>
<dbReference type="OrthoDB" id="9801454at2"/>